<comment type="caution">
    <text evidence="1">The sequence shown here is derived from an EMBL/GenBank/DDBJ whole genome shotgun (WGS) entry which is preliminary data.</text>
</comment>
<dbReference type="Gene3D" id="3.30.60.60">
    <property type="entry name" value="N-acetyl transferase-like"/>
    <property type="match status" value="1"/>
</dbReference>
<dbReference type="OrthoDB" id="6369859at2759"/>
<name>A0A4Y2WS61_ARAVE</name>
<evidence type="ECO:0000313" key="1">
    <source>
        <dbReference type="EMBL" id="GBO40243.1"/>
    </source>
</evidence>
<feature type="non-terminal residue" evidence="1">
    <location>
        <position position="1"/>
    </location>
</feature>
<dbReference type="EMBL" id="BGPR01065423">
    <property type="protein sequence ID" value="GBO40243.1"/>
    <property type="molecule type" value="Genomic_DNA"/>
</dbReference>
<reference evidence="1 2" key="1">
    <citation type="journal article" date="2019" name="Sci. Rep.">
        <title>Orb-weaving spider Araneus ventricosus genome elucidates the spidroin gene catalogue.</title>
        <authorList>
            <person name="Kono N."/>
            <person name="Nakamura H."/>
            <person name="Ohtoshi R."/>
            <person name="Moran D.A.P."/>
            <person name="Shinohara A."/>
            <person name="Yoshida Y."/>
            <person name="Fujiwara M."/>
            <person name="Mori M."/>
            <person name="Tomita M."/>
            <person name="Arakawa K."/>
        </authorList>
    </citation>
    <scope>NUCLEOTIDE SEQUENCE [LARGE SCALE GENOMIC DNA]</scope>
</reference>
<protein>
    <submittedName>
        <fullName evidence="1">Uncharacterized protein</fullName>
    </submittedName>
</protein>
<accession>A0A4Y2WS61</accession>
<evidence type="ECO:0000313" key="2">
    <source>
        <dbReference type="Proteomes" id="UP000499080"/>
    </source>
</evidence>
<keyword evidence="2" id="KW-1185">Reference proteome</keyword>
<organism evidence="1 2">
    <name type="scientific">Araneus ventricosus</name>
    <name type="common">Orbweaver spider</name>
    <name type="synonym">Epeira ventricosa</name>
    <dbReference type="NCBI Taxonomy" id="182803"/>
    <lineage>
        <taxon>Eukaryota</taxon>
        <taxon>Metazoa</taxon>
        <taxon>Ecdysozoa</taxon>
        <taxon>Arthropoda</taxon>
        <taxon>Chelicerata</taxon>
        <taxon>Arachnida</taxon>
        <taxon>Araneae</taxon>
        <taxon>Araneomorphae</taxon>
        <taxon>Entelegynae</taxon>
        <taxon>Araneoidea</taxon>
        <taxon>Araneidae</taxon>
        <taxon>Araneus</taxon>
    </lineage>
</organism>
<dbReference type="AlphaFoldDB" id="A0A4Y2WS61"/>
<dbReference type="Proteomes" id="UP000499080">
    <property type="component" value="Unassembled WGS sequence"/>
</dbReference>
<gene>
    <name evidence="1" type="ORF">AVEN_105676_1</name>
</gene>
<sequence>NYKDAENLSINVTEDDELLFKKVQELAEQIYEPKSGLAPVSRKPALLQFGKYEISVLYTSPYPKEYLR</sequence>
<proteinExistence type="predicted"/>